<feature type="transmembrane region" description="Helical" evidence="12">
    <location>
        <begin position="168"/>
        <end position="189"/>
    </location>
</feature>
<dbReference type="EMBL" id="JBBUTF010000009">
    <property type="protein sequence ID" value="MEK8026610.1"/>
    <property type="molecule type" value="Genomic_DNA"/>
</dbReference>
<dbReference type="PRINTS" id="PR00344">
    <property type="entry name" value="BCTRLSENSOR"/>
</dbReference>
<evidence type="ECO:0000256" key="7">
    <source>
        <dbReference type="ARBA" id="ARBA00022777"/>
    </source>
</evidence>
<dbReference type="PROSITE" id="PS50110">
    <property type="entry name" value="RESPONSE_REGULATORY"/>
    <property type="match status" value="1"/>
</dbReference>
<dbReference type="Pfam" id="PF03924">
    <property type="entry name" value="CHASE"/>
    <property type="match status" value="1"/>
</dbReference>
<dbReference type="Gene3D" id="3.40.50.2300">
    <property type="match status" value="1"/>
</dbReference>
<feature type="transmembrane region" description="Helical" evidence="12">
    <location>
        <begin position="21"/>
        <end position="43"/>
    </location>
</feature>
<keyword evidence="16" id="KW-0067">ATP-binding</keyword>
<dbReference type="Gene3D" id="3.30.450.350">
    <property type="entry name" value="CHASE domain"/>
    <property type="match status" value="1"/>
</dbReference>
<feature type="transmembrane region" description="Helical" evidence="12">
    <location>
        <begin position="195"/>
        <end position="215"/>
    </location>
</feature>
<keyword evidence="11" id="KW-0175">Coiled coil</keyword>
<evidence type="ECO:0000256" key="10">
    <source>
        <dbReference type="PROSITE-ProRule" id="PRU00169"/>
    </source>
</evidence>
<dbReference type="InterPro" id="IPR036890">
    <property type="entry name" value="HATPase_C_sf"/>
</dbReference>
<dbReference type="PROSITE" id="PS50839">
    <property type="entry name" value="CHASE"/>
    <property type="match status" value="1"/>
</dbReference>
<dbReference type="InterPro" id="IPR036097">
    <property type="entry name" value="HisK_dim/P_sf"/>
</dbReference>
<dbReference type="EC" id="2.7.13.3" evidence="3"/>
<evidence type="ECO:0000259" key="14">
    <source>
        <dbReference type="PROSITE" id="PS50110"/>
    </source>
</evidence>
<keyword evidence="17" id="KW-1185">Reference proteome</keyword>
<dbReference type="SMART" id="SM00448">
    <property type="entry name" value="REC"/>
    <property type="match status" value="1"/>
</dbReference>
<dbReference type="SMART" id="SM01079">
    <property type="entry name" value="CHASE"/>
    <property type="match status" value="1"/>
</dbReference>
<name>A0ABU9BC65_9BURK</name>
<dbReference type="PANTHER" id="PTHR43047">
    <property type="entry name" value="TWO-COMPONENT HISTIDINE PROTEIN KINASE"/>
    <property type="match status" value="1"/>
</dbReference>
<keyword evidence="6 12" id="KW-0812">Transmembrane</keyword>
<keyword evidence="9 12" id="KW-0472">Membrane</keyword>
<feature type="transmembrane region" description="Helical" evidence="12">
    <location>
        <begin position="246"/>
        <end position="266"/>
    </location>
</feature>
<reference evidence="16 17" key="1">
    <citation type="submission" date="2024-04" db="EMBL/GenBank/DDBJ databases">
        <title>Novel species of the genus Ideonella isolated from streams.</title>
        <authorList>
            <person name="Lu H."/>
        </authorList>
    </citation>
    <scope>NUCLEOTIDE SEQUENCE [LARGE SCALE GENOMIC DNA]</scope>
    <source>
        <strain evidence="16 17">BYS139W</strain>
    </source>
</reference>
<keyword evidence="8 12" id="KW-1133">Transmembrane helix</keyword>
<feature type="domain" description="Response regulatory" evidence="14">
    <location>
        <begin position="884"/>
        <end position="1001"/>
    </location>
</feature>
<evidence type="ECO:0000259" key="13">
    <source>
        <dbReference type="PROSITE" id="PS50109"/>
    </source>
</evidence>
<evidence type="ECO:0000256" key="9">
    <source>
        <dbReference type="ARBA" id="ARBA00023136"/>
    </source>
</evidence>
<dbReference type="InterPro" id="IPR005467">
    <property type="entry name" value="His_kinase_dom"/>
</dbReference>
<evidence type="ECO:0000259" key="15">
    <source>
        <dbReference type="PROSITE" id="PS50839"/>
    </source>
</evidence>
<dbReference type="InterPro" id="IPR003594">
    <property type="entry name" value="HATPase_dom"/>
</dbReference>
<comment type="catalytic activity">
    <reaction evidence="1">
        <text>ATP + protein L-histidine = ADP + protein N-phospho-L-histidine.</text>
        <dbReference type="EC" id="2.7.13.3"/>
    </reaction>
</comment>
<dbReference type="InterPro" id="IPR006189">
    <property type="entry name" value="CHASE_dom"/>
</dbReference>
<keyword evidence="16" id="KW-0547">Nucleotide-binding</keyword>
<keyword evidence="5" id="KW-0808">Transferase</keyword>
<dbReference type="InterPro" id="IPR004358">
    <property type="entry name" value="Sig_transdc_His_kin-like_C"/>
</dbReference>
<evidence type="ECO:0000256" key="5">
    <source>
        <dbReference type="ARBA" id="ARBA00022679"/>
    </source>
</evidence>
<comment type="caution">
    <text evidence="16">The sequence shown here is derived from an EMBL/GenBank/DDBJ whole genome shotgun (WGS) entry which is preliminary data.</text>
</comment>
<sequence length="1117" mass="118785">MCSRTFGPLAWRLRRLCAHGRVGRVLPLLLIALLAALAGRWMLLDSAGAQAQPLLWASTGAGLAWVLRRVAAAPAVSDADRAAAAGSAARASTAVAGAGLTGLALLMRVVPAMAGGLMLWPAAWRPSPGLAFTVAALHGLLLLGAAVLARRWHIDPCTPGWAAQRRWFATVLLLATALAAVDRMLGLAADVRAAVLAHALGLLLLTPLGCAWPGVRPSRDTADTTDAASVARRRDEVRLDGARQRAVVHSLGLGLTLWLALAVSLAQHQTRQATFAGQARALAADLQGLLQTAQRDLERLRDLHYRVDLDDEEFEQGGRVILRDSPWLRLFVVMPRVEAGQRAAFEASPWGLDGQAMRELTGSGGARVAAGERDHFPVRRVVPRQGSEALIGLDLAADTLLAPALQAAYTSGRTHASPPFASLARTASDAPSLLLFTPVPDRHWFMGEPLTPERVRTVIGAAVDLGWLLREARQRAGLDGVSITLEGGELPAAADVLLHADGRLLGLHDAARRTWRADHAGQPQARELLRLADRLVQLSVQAPWSAGLPLPGGAGLAVLAAGLAVTLLTSATLRTRQRHLAALQAAHDGLEQLVQLRTAALADSNRQLAAEVDERRRLEDDLRQASQQAHQANQAKTQFLANMSHEIRTPLNAVIGYTQILLEARDLPDIARERLRTILGAGQRLLRLINDVLDLSKIEAGGLQLHASAFDLRQECEEIVRLFADRARTRGLQLHAALDLEPREPVHGDRTKIGQIVMNLLSNAVKFTPQGGQVWLQVRRTGDGVAVEVRDDGPGIGPQELGQLFAPFRQGQAGLDQGGTGLGLALARHMARAMGGDLTLASTVGVGTTAGLQLPLPRVSAALPLPAVEADSGPQRLDPATPVHAVVVEDDAHSRDILVHLLTQLGCQVEAAPDGLAGLRLIEARRPDIVFTDIRMPVLDGLRMLGQLRAGSQPVARTPVIAVSASSLEHERRHYIEQGFNDFVGKPYPFSEIHRMLAEHAAARFIDDGPVDGPAAPSDATAATTAAATITADAVAPGSAGPSVPSPAQREALHQLRAAAADGQLRAVRQQLQAAAADPSALPETLLPALHQACQDYDVDALLRLIDDRLGLSSPPA</sequence>
<feature type="modified residue" description="4-aspartylphosphate" evidence="10">
    <location>
        <position position="933"/>
    </location>
</feature>
<evidence type="ECO:0000256" key="2">
    <source>
        <dbReference type="ARBA" id="ARBA00004370"/>
    </source>
</evidence>
<dbReference type="PANTHER" id="PTHR43047:SF72">
    <property type="entry name" value="OSMOSENSING HISTIDINE PROTEIN KINASE SLN1"/>
    <property type="match status" value="1"/>
</dbReference>
<protein>
    <recommendedName>
        <fullName evidence="3">histidine kinase</fullName>
        <ecNumber evidence="3">2.7.13.3</ecNumber>
    </recommendedName>
</protein>
<evidence type="ECO:0000256" key="8">
    <source>
        <dbReference type="ARBA" id="ARBA00022989"/>
    </source>
</evidence>
<dbReference type="Gene3D" id="3.30.565.10">
    <property type="entry name" value="Histidine kinase-like ATPase, C-terminal domain"/>
    <property type="match status" value="1"/>
</dbReference>
<comment type="subcellular location">
    <subcellularLocation>
        <location evidence="2">Membrane</location>
    </subcellularLocation>
</comment>
<dbReference type="InterPro" id="IPR003661">
    <property type="entry name" value="HisK_dim/P_dom"/>
</dbReference>
<proteinExistence type="predicted"/>
<feature type="transmembrane region" description="Helical" evidence="12">
    <location>
        <begin position="88"/>
        <end position="110"/>
    </location>
</feature>
<dbReference type="SUPFAM" id="SSF52172">
    <property type="entry name" value="CheY-like"/>
    <property type="match status" value="1"/>
</dbReference>
<dbReference type="Pfam" id="PF02518">
    <property type="entry name" value="HATPase_c"/>
    <property type="match status" value="1"/>
</dbReference>
<evidence type="ECO:0000313" key="17">
    <source>
        <dbReference type="Proteomes" id="UP001368500"/>
    </source>
</evidence>
<dbReference type="Gene3D" id="1.10.287.130">
    <property type="match status" value="1"/>
</dbReference>
<evidence type="ECO:0000256" key="12">
    <source>
        <dbReference type="SAM" id="Phobius"/>
    </source>
</evidence>
<dbReference type="SUPFAM" id="SSF47384">
    <property type="entry name" value="Homodimeric domain of signal transducing histidine kinase"/>
    <property type="match status" value="1"/>
</dbReference>
<dbReference type="CDD" id="cd00082">
    <property type="entry name" value="HisKA"/>
    <property type="match status" value="1"/>
</dbReference>
<keyword evidence="4 10" id="KW-0597">Phosphoprotein</keyword>
<evidence type="ECO:0000256" key="11">
    <source>
        <dbReference type="SAM" id="Coils"/>
    </source>
</evidence>
<dbReference type="PROSITE" id="PS50109">
    <property type="entry name" value="HIS_KIN"/>
    <property type="match status" value="1"/>
</dbReference>
<dbReference type="Pfam" id="PF00512">
    <property type="entry name" value="HisKA"/>
    <property type="match status" value="1"/>
</dbReference>
<dbReference type="SMART" id="SM00387">
    <property type="entry name" value="HATPase_c"/>
    <property type="match status" value="1"/>
</dbReference>
<feature type="domain" description="CHASE" evidence="15">
    <location>
        <begin position="375"/>
        <end position="439"/>
    </location>
</feature>
<feature type="coiled-coil region" evidence="11">
    <location>
        <begin position="601"/>
        <end position="635"/>
    </location>
</feature>
<dbReference type="InterPro" id="IPR011006">
    <property type="entry name" value="CheY-like_superfamily"/>
</dbReference>
<dbReference type="InterPro" id="IPR042240">
    <property type="entry name" value="CHASE_sf"/>
</dbReference>
<accession>A0ABU9BC65</accession>
<evidence type="ECO:0000256" key="3">
    <source>
        <dbReference type="ARBA" id="ARBA00012438"/>
    </source>
</evidence>
<feature type="transmembrane region" description="Helical" evidence="12">
    <location>
        <begin position="130"/>
        <end position="148"/>
    </location>
</feature>
<organism evidence="16 17">
    <name type="scientific">Pseudaquabacterium rugosum</name>
    <dbReference type="NCBI Taxonomy" id="2984194"/>
    <lineage>
        <taxon>Bacteria</taxon>
        <taxon>Pseudomonadati</taxon>
        <taxon>Pseudomonadota</taxon>
        <taxon>Betaproteobacteria</taxon>
        <taxon>Burkholderiales</taxon>
        <taxon>Sphaerotilaceae</taxon>
        <taxon>Pseudaquabacterium</taxon>
    </lineage>
</organism>
<gene>
    <name evidence="16" type="ORF">AACH11_11620</name>
</gene>
<evidence type="ECO:0000256" key="4">
    <source>
        <dbReference type="ARBA" id="ARBA00022553"/>
    </source>
</evidence>
<keyword evidence="7" id="KW-0418">Kinase</keyword>
<dbReference type="Pfam" id="PF00072">
    <property type="entry name" value="Response_reg"/>
    <property type="match status" value="1"/>
</dbReference>
<dbReference type="GO" id="GO:0005524">
    <property type="term" value="F:ATP binding"/>
    <property type="evidence" value="ECO:0007669"/>
    <property type="project" value="UniProtKB-KW"/>
</dbReference>
<dbReference type="CDD" id="cd00075">
    <property type="entry name" value="HATPase"/>
    <property type="match status" value="1"/>
</dbReference>
<dbReference type="SMART" id="SM00388">
    <property type="entry name" value="HisKA"/>
    <property type="match status" value="1"/>
</dbReference>
<evidence type="ECO:0000313" key="16">
    <source>
        <dbReference type="EMBL" id="MEK8026610.1"/>
    </source>
</evidence>
<dbReference type="Proteomes" id="UP001368500">
    <property type="component" value="Unassembled WGS sequence"/>
</dbReference>
<feature type="domain" description="Histidine kinase" evidence="13">
    <location>
        <begin position="642"/>
        <end position="858"/>
    </location>
</feature>
<dbReference type="InterPro" id="IPR001789">
    <property type="entry name" value="Sig_transdc_resp-reg_receiver"/>
</dbReference>
<dbReference type="SUPFAM" id="SSF55874">
    <property type="entry name" value="ATPase domain of HSP90 chaperone/DNA topoisomerase II/histidine kinase"/>
    <property type="match status" value="1"/>
</dbReference>
<dbReference type="CDD" id="cd17546">
    <property type="entry name" value="REC_hyHK_CKI1_RcsC-like"/>
    <property type="match status" value="1"/>
</dbReference>
<feature type="transmembrane region" description="Helical" evidence="12">
    <location>
        <begin position="49"/>
        <end position="67"/>
    </location>
</feature>
<evidence type="ECO:0000256" key="6">
    <source>
        <dbReference type="ARBA" id="ARBA00022692"/>
    </source>
</evidence>
<evidence type="ECO:0000256" key="1">
    <source>
        <dbReference type="ARBA" id="ARBA00000085"/>
    </source>
</evidence>
<dbReference type="RefSeq" id="WP_341374395.1">
    <property type="nucleotide sequence ID" value="NZ_JBBUTF010000009.1"/>
</dbReference>